<dbReference type="GO" id="GO:0110001">
    <property type="term" value="C:toxin-antitoxin complex"/>
    <property type="evidence" value="ECO:0007669"/>
    <property type="project" value="InterPro"/>
</dbReference>
<dbReference type="GO" id="GO:0000166">
    <property type="term" value="F:nucleotide binding"/>
    <property type="evidence" value="ECO:0007669"/>
    <property type="project" value="UniProtKB-KW"/>
</dbReference>
<keyword evidence="1" id="KW-0597">Phosphoprotein</keyword>
<proteinExistence type="inferred from homology"/>
<dbReference type="EMBL" id="QSHO01000011">
    <property type="protein sequence ID" value="RHC15920.1"/>
    <property type="molecule type" value="Genomic_DNA"/>
</dbReference>
<evidence type="ECO:0000313" key="9">
    <source>
        <dbReference type="EMBL" id="RHG30738.1"/>
    </source>
</evidence>
<dbReference type="EMBL" id="WNAJ01000038">
    <property type="protein sequence ID" value="MTR87088.1"/>
    <property type="molecule type" value="Genomic_DNA"/>
</dbReference>
<dbReference type="GO" id="GO:0004540">
    <property type="term" value="F:RNA nuclease activity"/>
    <property type="evidence" value="ECO:0007669"/>
    <property type="project" value="InterPro"/>
</dbReference>
<evidence type="ECO:0000256" key="6">
    <source>
        <dbReference type="ARBA" id="ARBA00024207"/>
    </source>
</evidence>
<evidence type="ECO:0000256" key="3">
    <source>
        <dbReference type="ARBA" id="ARBA00022722"/>
    </source>
</evidence>
<reference evidence="7 12" key="2">
    <citation type="journal article" date="2019" name="Nat. Med.">
        <title>A library of human gut bacterial isolates paired with longitudinal multiomics data enables mechanistic microbiome research.</title>
        <authorList>
            <person name="Poyet M."/>
            <person name="Groussin M."/>
            <person name="Gibbons S.M."/>
            <person name="Avila-Pacheco J."/>
            <person name="Jiang X."/>
            <person name="Kearney S.M."/>
            <person name="Perrotta A.R."/>
            <person name="Berdy B."/>
            <person name="Zhao S."/>
            <person name="Lieberman T.D."/>
            <person name="Swanson P.K."/>
            <person name="Smith M."/>
            <person name="Roesemann S."/>
            <person name="Alexander J.E."/>
            <person name="Rich S.A."/>
            <person name="Livny J."/>
            <person name="Vlamakis H."/>
            <person name="Clish C."/>
            <person name="Bullock K."/>
            <person name="Deik A."/>
            <person name="Scott J."/>
            <person name="Pierce K.A."/>
            <person name="Xavier R.J."/>
            <person name="Alm E.J."/>
        </authorList>
    </citation>
    <scope>NUCLEOTIDE SEQUENCE [LARGE SCALE GENOMIC DNA]</scope>
    <source>
        <strain evidence="7 12">BIOML-A1</strain>
    </source>
</reference>
<evidence type="ECO:0000313" key="10">
    <source>
        <dbReference type="Proteomes" id="UP000283513"/>
    </source>
</evidence>
<dbReference type="RefSeq" id="WP_118413674.1">
    <property type="nucleotide sequence ID" value="NZ_JBGKEX010000003.1"/>
</dbReference>
<evidence type="ECO:0000256" key="2">
    <source>
        <dbReference type="ARBA" id="ARBA00022649"/>
    </source>
</evidence>
<dbReference type="PANTHER" id="PTHR34139:SF1">
    <property type="entry name" value="RNASE MJ1380-RELATED"/>
    <property type="match status" value="1"/>
</dbReference>
<evidence type="ECO:0000313" key="8">
    <source>
        <dbReference type="EMBL" id="RHC15920.1"/>
    </source>
</evidence>
<keyword evidence="3" id="KW-0540">Nuclease</keyword>
<organism evidence="7 12">
    <name type="scientific">Roseburia intestinalis</name>
    <dbReference type="NCBI Taxonomy" id="166486"/>
    <lineage>
        <taxon>Bacteria</taxon>
        <taxon>Bacillati</taxon>
        <taxon>Bacillota</taxon>
        <taxon>Clostridia</taxon>
        <taxon>Lachnospirales</taxon>
        <taxon>Lachnospiraceae</taxon>
        <taxon>Roseburia</taxon>
    </lineage>
</organism>
<dbReference type="Gene3D" id="1.20.120.580">
    <property type="entry name" value="bsu32300-like"/>
    <property type="match status" value="1"/>
</dbReference>
<evidence type="ECO:0000313" key="11">
    <source>
        <dbReference type="Proteomes" id="UP000284051"/>
    </source>
</evidence>
<dbReference type="Proteomes" id="UP000284051">
    <property type="component" value="Unassembled WGS sequence"/>
</dbReference>
<comment type="caution">
    <text evidence="7">The sequence shown here is derived from an EMBL/GenBank/DDBJ whole genome shotgun (WGS) entry which is preliminary data.</text>
</comment>
<keyword evidence="2" id="KW-1277">Toxin-antitoxin system</keyword>
<sequence>MKNDVIISKMINYVEKILKYTDGMKYSEFESKDMVVEACVFNLSQLGELANKVDKDFQKIHNTIPWREVYGLRNRIVHDYEGVNLKLVWEIISDDLPELKQMLLEIK</sequence>
<evidence type="ECO:0000256" key="1">
    <source>
        <dbReference type="ARBA" id="ARBA00022553"/>
    </source>
</evidence>
<dbReference type="Proteomes" id="UP000478483">
    <property type="component" value="Unassembled WGS sequence"/>
</dbReference>
<dbReference type="EMBL" id="QRID01000001">
    <property type="protein sequence ID" value="RHG30738.1"/>
    <property type="molecule type" value="Genomic_DNA"/>
</dbReference>
<evidence type="ECO:0000313" key="7">
    <source>
        <dbReference type="EMBL" id="MTR87088.1"/>
    </source>
</evidence>
<dbReference type="Proteomes" id="UP000283513">
    <property type="component" value="Unassembled WGS sequence"/>
</dbReference>
<accession>A0A415NHR8</accession>
<protein>
    <submittedName>
        <fullName evidence="7">DUF86 domain-containing protein</fullName>
    </submittedName>
</protein>
<evidence type="ECO:0000256" key="4">
    <source>
        <dbReference type="ARBA" id="ARBA00022741"/>
    </source>
</evidence>
<evidence type="ECO:0000256" key="5">
    <source>
        <dbReference type="ARBA" id="ARBA00022801"/>
    </source>
</evidence>
<dbReference type="SUPFAM" id="SSF81593">
    <property type="entry name" value="Nucleotidyltransferase substrate binding subunit/domain"/>
    <property type="match status" value="1"/>
</dbReference>
<comment type="similarity">
    <text evidence="6">Belongs to the HepT RNase toxin family.</text>
</comment>
<dbReference type="InterPro" id="IPR008201">
    <property type="entry name" value="HepT-like"/>
</dbReference>
<evidence type="ECO:0000313" key="12">
    <source>
        <dbReference type="Proteomes" id="UP000478483"/>
    </source>
</evidence>
<dbReference type="AlphaFoldDB" id="A0A415NHR8"/>
<dbReference type="Pfam" id="PF01934">
    <property type="entry name" value="HepT-like"/>
    <property type="match status" value="1"/>
</dbReference>
<name>A0A415NHR8_9FIRM</name>
<gene>
    <name evidence="9" type="ORF">DW264_00330</name>
    <name evidence="8" type="ORF">DW856_12630</name>
    <name evidence="7" type="ORF">GMD50_19095</name>
</gene>
<keyword evidence="4" id="KW-0547">Nucleotide-binding</keyword>
<dbReference type="PANTHER" id="PTHR34139">
    <property type="entry name" value="UPF0331 PROTEIN MJ0127"/>
    <property type="match status" value="1"/>
</dbReference>
<dbReference type="InterPro" id="IPR051813">
    <property type="entry name" value="HepT_RNase_toxin"/>
</dbReference>
<dbReference type="GO" id="GO:0016787">
    <property type="term" value="F:hydrolase activity"/>
    <property type="evidence" value="ECO:0007669"/>
    <property type="project" value="UniProtKB-KW"/>
</dbReference>
<dbReference type="InterPro" id="IPR037038">
    <property type="entry name" value="HepT-like_sf"/>
</dbReference>
<reference evidence="10 11" key="1">
    <citation type="submission" date="2018-08" db="EMBL/GenBank/DDBJ databases">
        <title>A genome reference for cultivated species of the human gut microbiota.</title>
        <authorList>
            <person name="Zou Y."/>
            <person name="Xue W."/>
            <person name="Luo G."/>
        </authorList>
    </citation>
    <scope>NUCLEOTIDE SEQUENCE [LARGE SCALE GENOMIC DNA]</scope>
    <source>
        <strain evidence="9 11">AM22-21LB</strain>
        <strain evidence="8 10">AM37-1AC</strain>
    </source>
</reference>
<keyword evidence="5" id="KW-0378">Hydrolase</keyword>